<accession>A0A8H5PN92</accession>
<protein>
    <submittedName>
        <fullName evidence="2">2OG-Fe(II) oxygenase superfamily</fullName>
    </submittedName>
</protein>
<comment type="caution">
    <text evidence="2">The sequence shown here is derived from an EMBL/GenBank/DDBJ whole genome shotgun (WGS) entry which is preliminary data.</text>
</comment>
<reference evidence="2 3" key="1">
    <citation type="submission" date="2020-05" db="EMBL/GenBank/DDBJ databases">
        <title>Identification and distribution of gene clusters putatively required for synthesis of sphingolipid metabolism inhibitors in phylogenetically diverse species of the filamentous fungus Fusarium.</title>
        <authorList>
            <person name="Kim H.-S."/>
            <person name="Busman M."/>
            <person name="Brown D.W."/>
            <person name="Divon H."/>
            <person name="Uhlig S."/>
            <person name="Proctor R.H."/>
        </authorList>
    </citation>
    <scope>NUCLEOTIDE SEQUENCE [LARGE SCALE GENOMIC DNA]</scope>
    <source>
        <strain evidence="2 3">NRRL 25211</strain>
    </source>
</reference>
<dbReference type="Proteomes" id="UP000544095">
    <property type="component" value="Unassembled WGS sequence"/>
</dbReference>
<organism evidence="2 3">
    <name type="scientific">Fusarium pseudoanthophilum</name>
    <dbReference type="NCBI Taxonomy" id="48495"/>
    <lineage>
        <taxon>Eukaryota</taxon>
        <taxon>Fungi</taxon>
        <taxon>Dikarya</taxon>
        <taxon>Ascomycota</taxon>
        <taxon>Pezizomycotina</taxon>
        <taxon>Sordariomycetes</taxon>
        <taxon>Hypocreomycetidae</taxon>
        <taxon>Hypocreales</taxon>
        <taxon>Nectriaceae</taxon>
        <taxon>Fusarium</taxon>
        <taxon>Fusarium fujikuroi species complex</taxon>
    </lineage>
</organism>
<evidence type="ECO:0000256" key="1">
    <source>
        <dbReference type="SAM" id="MobiDB-lite"/>
    </source>
</evidence>
<dbReference type="EMBL" id="JAAOAR010000138">
    <property type="protein sequence ID" value="KAF5599829.1"/>
    <property type="molecule type" value="Genomic_DNA"/>
</dbReference>
<dbReference type="PANTHER" id="PTHR33099:SF7">
    <property type="entry name" value="MYND-TYPE DOMAIN-CONTAINING PROTEIN"/>
    <property type="match status" value="1"/>
</dbReference>
<evidence type="ECO:0000313" key="3">
    <source>
        <dbReference type="Proteomes" id="UP000544095"/>
    </source>
</evidence>
<evidence type="ECO:0000313" key="2">
    <source>
        <dbReference type="EMBL" id="KAF5599829.1"/>
    </source>
</evidence>
<gene>
    <name evidence="2" type="ORF">FPANT_3048</name>
</gene>
<dbReference type="AlphaFoldDB" id="A0A8H5PN92"/>
<name>A0A8H5PN92_9HYPO</name>
<feature type="region of interest" description="Disordered" evidence="1">
    <location>
        <begin position="1"/>
        <end position="25"/>
    </location>
</feature>
<dbReference type="Gene3D" id="2.60.120.620">
    <property type="entry name" value="q2cbj1_9rhob like domain"/>
    <property type="match status" value="1"/>
</dbReference>
<sequence length="964" mass="108532">MASVHTGGASGSGSGQHNDSQSVVSDMSTDDFTASFKEDLLDALDNIQSAGSFAFSAPVARTSDISVSVNGVGNIPLPLGESQAQQIIAQARQAPYGKGSDTLVDTAVRNTWELDPSQFNIGSVDRLIQAVCGHAAKRLGISVPIRAEIYKMLVYEKGAMFKAHTDTEKIPGMFGTLVISLPSIHTGGEVILKHCGEQIIYSSSQYDMSCASWYSDVQHEVLPVTSGYRWVLTYNLAIDQSLPPPSAGYNSSQVRSVRHCLRRWLAEEQQLRENKYVYHVLDYEYTEANVSFRSLKGDDLSRITALRSACEGLPITLFLALLEKKEFGSVEMDPWEKGRKRRWYDNYDSGANEGYHDLQDVFEVSHKIKIVRDLRGMAVTNNLELSEEDLLHEDAFDDIEAEEEYEGFMGNSGPTATHWYRVGAVAIVPHDSILDYLSNCKRFYGYNHHFQHQIRWLANQCLIDKTPDYMVTALKEIFNRAHSENHDDEDTFSGKQPPITDISIVERVLKGALQQHQCDFFGLVLSKYHRLLSSDVYEWVRDWVVDEEDEDVKRLERFDKIKAALAPAIEPSDGFNPQYQVIISIAPLPKDTDSADEVTPTPEPMLEWARSSLRKLLEEDDRLAGIGRDDGSAMADQALYYADPMLVLSQSVVPIFEEHTMATAFRLGFLKRLKELADMGSLPKTQAINLYRTLARSFIAAQDFEYLHDKKFEPDTPGEIMNPVGHEELSSFFTSILEVSTELDNLAHQFLSKVTMQADKLPPVERCTVWLPLVQSIFSQLDAKKIPLDTPVYRDFFSAIIVQAIDGYVGTKPSDMGSYGMTGVHCYCGDCTVLNEFLRDPSLKAQGFPLSKNRRFHVHRELDHAGVRCTHQTVRTTYPETLVVTKKTPPEVVELQNWKARREAVLIHLNQFKTDHLRTVLGANFEKVDILRREEEGQANMARLPVVGDKRSIDQTEIIDLTSD</sequence>
<dbReference type="PANTHER" id="PTHR33099">
    <property type="entry name" value="FE2OG DIOXYGENASE DOMAIN-CONTAINING PROTEIN"/>
    <property type="match status" value="1"/>
</dbReference>
<proteinExistence type="predicted"/>
<feature type="compositionally biased region" description="Polar residues" evidence="1">
    <location>
        <begin position="15"/>
        <end position="25"/>
    </location>
</feature>
<keyword evidence="3" id="KW-1185">Reference proteome</keyword>